<comment type="caution">
    <text evidence="1">The sequence shown here is derived from an EMBL/GenBank/DDBJ whole genome shotgun (WGS) entry which is preliminary data.</text>
</comment>
<evidence type="ECO:0000313" key="1">
    <source>
        <dbReference type="EMBL" id="GGZ57580.1"/>
    </source>
</evidence>
<keyword evidence="2" id="KW-1185">Reference proteome</keyword>
<dbReference type="Proteomes" id="UP000643403">
    <property type="component" value="Unassembled WGS sequence"/>
</dbReference>
<organism evidence="1 2">
    <name type="scientific">Cognatilysobacter xinjiangensis</name>
    <dbReference type="NCBI Taxonomy" id="546892"/>
    <lineage>
        <taxon>Bacteria</taxon>
        <taxon>Pseudomonadati</taxon>
        <taxon>Pseudomonadota</taxon>
        <taxon>Gammaproteobacteria</taxon>
        <taxon>Lysobacterales</taxon>
        <taxon>Lysobacteraceae</taxon>
        <taxon>Cognatilysobacter</taxon>
    </lineage>
</organism>
<reference evidence="2" key="1">
    <citation type="journal article" date="2019" name="Int. J. Syst. Evol. Microbiol.">
        <title>The Global Catalogue of Microorganisms (GCM) 10K type strain sequencing project: providing services to taxonomists for standard genome sequencing and annotation.</title>
        <authorList>
            <consortium name="The Broad Institute Genomics Platform"/>
            <consortium name="The Broad Institute Genome Sequencing Center for Infectious Disease"/>
            <person name="Wu L."/>
            <person name="Ma J."/>
        </authorList>
    </citation>
    <scope>NUCLEOTIDE SEQUENCE [LARGE SCALE GENOMIC DNA]</scope>
    <source>
        <strain evidence="2">KCTC 22558</strain>
    </source>
</reference>
<gene>
    <name evidence="1" type="ORF">GCM10008101_08960</name>
</gene>
<evidence type="ECO:0008006" key="3">
    <source>
        <dbReference type="Google" id="ProtNLM"/>
    </source>
</evidence>
<proteinExistence type="predicted"/>
<accession>A0ABQ3BXB1</accession>
<dbReference type="Pfam" id="PF18143">
    <property type="entry name" value="HAD_SAK_2"/>
    <property type="match status" value="1"/>
</dbReference>
<name>A0ABQ3BXB1_9GAMM</name>
<dbReference type="EMBL" id="BMXY01000001">
    <property type="protein sequence ID" value="GGZ57580.1"/>
    <property type="molecule type" value="Genomic_DNA"/>
</dbReference>
<evidence type="ECO:0000313" key="2">
    <source>
        <dbReference type="Proteomes" id="UP000643403"/>
    </source>
</evidence>
<sequence>MLLFLDFDGVLQPLGVPVGPGRVRSYSGPSLPYATVLTEILDRYLPSLDVVVSSTWARTRSTEAVKGLLPPALAERVIGTLWEHPPPRPLSRYRHIQYWLKRVYVTRPPSWLALDDDARGWPEKERSRLIHCAAPIDDPLTQQALLATLGRFYWSDLWWGSGPAPQAPDLRRAHKVMVTWQIPKDVRPVLLGSTREEFELRLDLLLTVFAVPHWPSQRELGWPGQWLHLPCKELDGERPLQVMLMHGPEGIRRVRDLVWSHWSDRAGSGEAYE</sequence>
<dbReference type="RefSeq" id="WP_189447209.1">
    <property type="nucleotide sequence ID" value="NZ_BMXY01000001.1"/>
</dbReference>
<protein>
    <recommendedName>
        <fullName evidence="3">DUF2384 domain-containing protein</fullName>
    </recommendedName>
</protein>